<dbReference type="Gene3D" id="2.60.40.4370">
    <property type="match status" value="1"/>
</dbReference>
<dbReference type="EMBL" id="WVTA01000008">
    <property type="protein sequence ID" value="KAK3207839.1"/>
    <property type="molecule type" value="Genomic_DNA"/>
</dbReference>
<organism evidence="2 3">
    <name type="scientific">Pseudopithomyces chartarum</name>
    <dbReference type="NCBI Taxonomy" id="1892770"/>
    <lineage>
        <taxon>Eukaryota</taxon>
        <taxon>Fungi</taxon>
        <taxon>Dikarya</taxon>
        <taxon>Ascomycota</taxon>
        <taxon>Pezizomycotina</taxon>
        <taxon>Dothideomycetes</taxon>
        <taxon>Pleosporomycetidae</taxon>
        <taxon>Pleosporales</taxon>
        <taxon>Massarineae</taxon>
        <taxon>Didymosphaeriaceae</taxon>
        <taxon>Pseudopithomyces</taxon>
    </lineage>
</organism>
<name>A0AAN6LY65_9PLEO</name>
<protein>
    <recommendedName>
        <fullName evidence="1">Transcription factor TFIIIC triple barrel domain-containing protein</fullName>
    </recommendedName>
</protein>
<reference evidence="2 3" key="1">
    <citation type="submission" date="2021-02" db="EMBL/GenBank/DDBJ databases">
        <title>Genome assembly of Pseudopithomyces chartarum.</title>
        <authorList>
            <person name="Jauregui R."/>
            <person name="Singh J."/>
            <person name="Voisey C."/>
        </authorList>
    </citation>
    <scope>NUCLEOTIDE SEQUENCE [LARGE SCALE GENOMIC DNA]</scope>
    <source>
        <strain evidence="2 3">AGR01</strain>
    </source>
</reference>
<proteinExistence type="predicted"/>
<gene>
    <name evidence="2" type="ORF">GRF29_96g562304</name>
</gene>
<evidence type="ECO:0000313" key="2">
    <source>
        <dbReference type="EMBL" id="KAK3207839.1"/>
    </source>
</evidence>
<feature type="domain" description="Transcription factor TFIIIC triple barrel" evidence="1">
    <location>
        <begin position="16"/>
        <end position="153"/>
    </location>
</feature>
<comment type="caution">
    <text evidence="2">The sequence shown here is derived from an EMBL/GenBank/DDBJ whole genome shotgun (WGS) entry which is preliminary data.</text>
</comment>
<dbReference type="AlphaFoldDB" id="A0AAN6LY65"/>
<dbReference type="Pfam" id="PF10419">
    <property type="entry name" value="TFIIIC_sub6"/>
    <property type="match status" value="1"/>
</dbReference>
<dbReference type="Proteomes" id="UP001280581">
    <property type="component" value="Unassembled WGS sequence"/>
</dbReference>
<sequence>MGEPDEDEWEYEYDDNETEDFYIPIDLANVPSVQGALGISGPNQKGNPRLLKTKLRALNAERREAESNLAVQHIEDADESIGNVQIIGLHTDNPLMMYNNQLLSCEWNKTIGTDLIFSKPTSATGQSDEPLRVLPSVDLLASGSARLVARVAQMRPKDDLFNDVSNYQEQEPSGMKENPSAVAEAELQPTTAVEAAAARPAPSSFLERLNQIKAKRGEASRLGLANPPGGRGLLLSRKAQPHGQEEILLWVVPDTFLELDTSGIVQNLGRE</sequence>
<accession>A0AAN6LY65</accession>
<evidence type="ECO:0000313" key="3">
    <source>
        <dbReference type="Proteomes" id="UP001280581"/>
    </source>
</evidence>
<keyword evidence="3" id="KW-1185">Reference proteome</keyword>
<dbReference type="InterPro" id="IPR019481">
    <property type="entry name" value="TFIIIC_triple_barrel"/>
</dbReference>
<evidence type="ECO:0000259" key="1">
    <source>
        <dbReference type="Pfam" id="PF10419"/>
    </source>
</evidence>